<dbReference type="PROSITE" id="PS51194">
    <property type="entry name" value="HELICASE_CTER"/>
    <property type="match status" value="1"/>
</dbReference>
<dbReference type="InterPro" id="IPR001161">
    <property type="entry name" value="XPB/Ssl2"/>
</dbReference>
<dbReference type="InterPro" id="IPR050615">
    <property type="entry name" value="ATP-dep_DNA_Helicase"/>
</dbReference>
<gene>
    <name evidence="17" type="ORF">ECRASSUSDP1_LOCUS29428</name>
</gene>
<dbReference type="GO" id="GO:0003677">
    <property type="term" value="F:DNA binding"/>
    <property type="evidence" value="ECO:0007669"/>
    <property type="project" value="UniProtKB-KW"/>
</dbReference>
<dbReference type="InterPro" id="IPR027417">
    <property type="entry name" value="P-loop_NTPase"/>
</dbReference>
<evidence type="ECO:0000256" key="2">
    <source>
        <dbReference type="ARBA" id="ARBA00006637"/>
    </source>
</evidence>
<comment type="catalytic activity">
    <reaction evidence="14">
        <text>ATP + H2O = ADP + phosphate + H(+)</text>
        <dbReference type="Rhea" id="RHEA:13065"/>
        <dbReference type="ChEBI" id="CHEBI:15377"/>
        <dbReference type="ChEBI" id="CHEBI:15378"/>
        <dbReference type="ChEBI" id="CHEBI:30616"/>
        <dbReference type="ChEBI" id="CHEBI:43474"/>
        <dbReference type="ChEBI" id="CHEBI:456216"/>
        <dbReference type="EC" id="5.6.2.4"/>
    </reaction>
</comment>
<evidence type="ECO:0000259" key="15">
    <source>
        <dbReference type="PROSITE" id="PS51192"/>
    </source>
</evidence>
<dbReference type="PROSITE" id="PS51192">
    <property type="entry name" value="HELICASE_ATP_BIND_1"/>
    <property type="match status" value="1"/>
</dbReference>
<keyword evidence="18" id="KW-1185">Reference proteome</keyword>
<dbReference type="InterPro" id="IPR014001">
    <property type="entry name" value="Helicase_ATP-bd"/>
</dbReference>
<dbReference type="CDD" id="cd18789">
    <property type="entry name" value="SF2_C_XPB"/>
    <property type="match status" value="1"/>
</dbReference>
<keyword evidence="7" id="KW-0067">ATP-binding</keyword>
<dbReference type="InterPro" id="IPR032438">
    <property type="entry name" value="ERCC3_RAD25_C"/>
</dbReference>
<evidence type="ECO:0000256" key="13">
    <source>
        <dbReference type="ARBA" id="ARBA00034808"/>
    </source>
</evidence>
<keyword evidence="5" id="KW-0378">Hydrolase</keyword>
<dbReference type="GO" id="GO:0005524">
    <property type="term" value="F:ATP binding"/>
    <property type="evidence" value="ECO:0007669"/>
    <property type="project" value="UniProtKB-KW"/>
</dbReference>
<comment type="catalytic activity">
    <reaction evidence="12">
        <text>Couples ATP hydrolysis with the unwinding of duplex DNA by translocating in the 3'-5' direction.</text>
        <dbReference type="EC" id="5.6.2.4"/>
    </reaction>
</comment>
<dbReference type="Pfam" id="PF16203">
    <property type="entry name" value="ERCC3_RAD25_C"/>
    <property type="match status" value="1"/>
</dbReference>
<dbReference type="InterPro" id="IPR006935">
    <property type="entry name" value="Helicase/UvrB_N"/>
</dbReference>
<comment type="subcellular location">
    <subcellularLocation>
        <location evidence="1">Nucleus</location>
    </subcellularLocation>
</comment>
<dbReference type="InterPro" id="IPR032830">
    <property type="entry name" value="XPB/Ssl2_N"/>
</dbReference>
<dbReference type="Gene3D" id="3.40.50.300">
    <property type="entry name" value="P-loop containing nucleotide triphosphate hydrolases"/>
    <property type="match status" value="2"/>
</dbReference>
<dbReference type="CDD" id="cd18029">
    <property type="entry name" value="DEXHc_XPB"/>
    <property type="match status" value="1"/>
</dbReference>
<feature type="domain" description="Helicase C-terminal" evidence="16">
    <location>
        <begin position="509"/>
        <end position="668"/>
    </location>
</feature>
<evidence type="ECO:0000313" key="18">
    <source>
        <dbReference type="Proteomes" id="UP001295684"/>
    </source>
</evidence>
<dbReference type="Proteomes" id="UP001295684">
    <property type="component" value="Unassembled WGS sequence"/>
</dbReference>
<evidence type="ECO:0000256" key="12">
    <source>
        <dbReference type="ARBA" id="ARBA00034617"/>
    </source>
</evidence>
<dbReference type="Pfam" id="PF13625">
    <property type="entry name" value="Helicase_C_3"/>
    <property type="match status" value="1"/>
</dbReference>
<keyword evidence="6" id="KW-0347">Helicase</keyword>
<dbReference type="NCBIfam" id="TIGR00603">
    <property type="entry name" value="rad25"/>
    <property type="match status" value="1"/>
</dbReference>
<dbReference type="GO" id="GO:0097550">
    <property type="term" value="C:transcription preinitiation complex"/>
    <property type="evidence" value="ECO:0007669"/>
    <property type="project" value="TreeGrafter"/>
</dbReference>
<dbReference type="EMBL" id="CAMPGE010030279">
    <property type="protein sequence ID" value="CAI2387794.1"/>
    <property type="molecule type" value="Genomic_DNA"/>
</dbReference>
<keyword evidence="10" id="KW-0413">Isomerase</keyword>
<dbReference type="SMART" id="SM00490">
    <property type="entry name" value="HELICc"/>
    <property type="match status" value="1"/>
</dbReference>
<keyword evidence="9" id="KW-0234">DNA repair</keyword>
<dbReference type="GO" id="GO:0000112">
    <property type="term" value="C:nucleotide-excision repair factor 3 complex"/>
    <property type="evidence" value="ECO:0007669"/>
    <property type="project" value="TreeGrafter"/>
</dbReference>
<evidence type="ECO:0000256" key="11">
    <source>
        <dbReference type="ARBA" id="ARBA00023242"/>
    </source>
</evidence>
<sequence>MYGEEDMNEEGSFCHDMVGIKLKEDHEKRPIWISDHCHIFLEAFSHLYQPATDFLIAISEPVNRPAHVHEYMLTRNSLYAAVSVELNKEEIVQILDRLCKNEEIPPKVLKFIETCTAQYGQAKLVLKDNRYFIESSKADVLRMISDLPEVSHAHHRIRYGKEETKSSKIILPIDEEGDTKFKIAPGSGKIEVQDRDAEKSDHFKRLKKEFKSLFDVDDDMDDGEAKKKKQGLVLEIHPGHIEAVRSECLDNNFPLLEEYDFKRDSKSPTLPIELDSITKVRPYQERALSKMFSQARARSGVIVLPCGAGKTLVGITATTTIKKRTLVLCTSCVSVEQWKAQYVLWTTLDEKKIIKLSSASTKKGIEFEHDEAVIMITTYSMMGQGSSEETMRIMNYIRSVEWGLLVMDEVQVVPANMFRKVCTQVKSHCKLGLTATLVREDDKIQDLNFLIGPKLYEANWLDLQKQGYLARVQCIEVWCQMTPEFYKPYLDAKHNKKIILYVNNPNKFMACQYLINLHEKRGDKIIVFSDNLFAVEKYARILKKPFIHSKVSDQEKLGILHHFQRTDKVNTIFISKVGDTSIDLPSANVIIQISSHFASRRQEAQRLGRILRPKDTYKDEKFNAFFYSLCSKNTTEMLYAHKRQKFLVDQGFAFTVVKEMPFMKNPEEKKKLKMSAKEEQVSLLEEILGKDEEKIKDEEDVEADADAKQLMKFKELESNLGGMAGGMGIYST</sequence>
<evidence type="ECO:0000256" key="5">
    <source>
        <dbReference type="ARBA" id="ARBA00022801"/>
    </source>
</evidence>
<dbReference type="PANTHER" id="PTHR11274:SF0">
    <property type="entry name" value="GENERAL TRANSCRIPTION AND DNA REPAIR FACTOR IIH HELICASE SUBUNIT XPB"/>
    <property type="match status" value="1"/>
</dbReference>
<dbReference type="FunFam" id="3.40.50.300:FF:000117">
    <property type="entry name" value="Putative DNA repair helicase rad25"/>
    <property type="match status" value="1"/>
</dbReference>
<evidence type="ECO:0000256" key="4">
    <source>
        <dbReference type="ARBA" id="ARBA00022763"/>
    </source>
</evidence>
<evidence type="ECO:0000256" key="7">
    <source>
        <dbReference type="ARBA" id="ARBA00022840"/>
    </source>
</evidence>
<accession>A0AAD1YB88</accession>
<organism evidence="17 18">
    <name type="scientific">Euplotes crassus</name>
    <dbReference type="NCBI Taxonomy" id="5936"/>
    <lineage>
        <taxon>Eukaryota</taxon>
        <taxon>Sar</taxon>
        <taxon>Alveolata</taxon>
        <taxon>Ciliophora</taxon>
        <taxon>Intramacronucleata</taxon>
        <taxon>Spirotrichea</taxon>
        <taxon>Hypotrichia</taxon>
        <taxon>Euplotida</taxon>
        <taxon>Euplotidae</taxon>
        <taxon>Moneuplotes</taxon>
    </lineage>
</organism>
<proteinExistence type="inferred from homology"/>
<dbReference type="GO" id="GO:0043138">
    <property type="term" value="F:3'-5' DNA helicase activity"/>
    <property type="evidence" value="ECO:0007669"/>
    <property type="project" value="UniProtKB-EC"/>
</dbReference>
<dbReference type="PANTHER" id="PTHR11274">
    <property type="entry name" value="RAD25/XP-B DNA REPAIR HELICASE"/>
    <property type="match status" value="1"/>
</dbReference>
<evidence type="ECO:0000256" key="10">
    <source>
        <dbReference type="ARBA" id="ARBA00023235"/>
    </source>
</evidence>
<reference evidence="17" key="1">
    <citation type="submission" date="2023-07" db="EMBL/GenBank/DDBJ databases">
        <authorList>
            <consortium name="AG Swart"/>
            <person name="Singh M."/>
            <person name="Singh A."/>
            <person name="Seah K."/>
            <person name="Emmerich C."/>
        </authorList>
    </citation>
    <scope>NUCLEOTIDE SEQUENCE</scope>
    <source>
        <strain evidence="17">DP1</strain>
    </source>
</reference>
<dbReference type="SMART" id="SM00487">
    <property type="entry name" value="DEXDc"/>
    <property type="match status" value="1"/>
</dbReference>
<protein>
    <recommendedName>
        <fullName evidence="13">DNA 3'-5' helicase</fullName>
        <ecNumber evidence="13">5.6.2.4</ecNumber>
    </recommendedName>
</protein>
<name>A0AAD1YB88_EUPCR</name>
<dbReference type="InterPro" id="IPR001650">
    <property type="entry name" value="Helicase_C-like"/>
</dbReference>
<keyword evidence="8" id="KW-0238">DNA-binding</keyword>
<comment type="caution">
    <text evidence="17">The sequence shown here is derived from an EMBL/GenBank/DDBJ whole genome shotgun (WGS) entry which is preliminary data.</text>
</comment>
<dbReference type="FunFam" id="3.40.50.300:FF:000077">
    <property type="entry name" value="Probable DNA repair helicase RAD25"/>
    <property type="match status" value="1"/>
</dbReference>
<keyword evidence="4" id="KW-0227">DNA damage</keyword>
<evidence type="ECO:0000256" key="9">
    <source>
        <dbReference type="ARBA" id="ARBA00023204"/>
    </source>
</evidence>
<comment type="similarity">
    <text evidence="2">Belongs to the helicase family. RAD25/XPB subfamily.</text>
</comment>
<dbReference type="GO" id="GO:0006289">
    <property type="term" value="P:nucleotide-excision repair"/>
    <property type="evidence" value="ECO:0007669"/>
    <property type="project" value="InterPro"/>
</dbReference>
<keyword evidence="11" id="KW-0539">Nucleus</keyword>
<dbReference type="PRINTS" id="PR00851">
    <property type="entry name" value="XRODRMPGMNTB"/>
</dbReference>
<evidence type="ECO:0000259" key="16">
    <source>
        <dbReference type="PROSITE" id="PS51194"/>
    </source>
</evidence>
<keyword evidence="3" id="KW-0547">Nucleotide-binding</keyword>
<dbReference type="GO" id="GO:0005675">
    <property type="term" value="C:transcription factor TFIIH holo complex"/>
    <property type="evidence" value="ECO:0007669"/>
    <property type="project" value="TreeGrafter"/>
</dbReference>
<dbReference type="EC" id="5.6.2.4" evidence="13"/>
<evidence type="ECO:0000313" key="17">
    <source>
        <dbReference type="EMBL" id="CAI2387794.1"/>
    </source>
</evidence>
<dbReference type="AlphaFoldDB" id="A0AAD1YB88"/>
<dbReference type="SUPFAM" id="SSF52540">
    <property type="entry name" value="P-loop containing nucleoside triphosphate hydrolases"/>
    <property type="match status" value="2"/>
</dbReference>
<dbReference type="GO" id="GO:0006367">
    <property type="term" value="P:transcription initiation at RNA polymerase II promoter"/>
    <property type="evidence" value="ECO:0007669"/>
    <property type="project" value="InterPro"/>
</dbReference>
<feature type="domain" description="Helicase ATP-binding" evidence="15">
    <location>
        <begin position="291"/>
        <end position="455"/>
    </location>
</feature>
<evidence type="ECO:0000256" key="8">
    <source>
        <dbReference type="ARBA" id="ARBA00023125"/>
    </source>
</evidence>
<evidence type="ECO:0000256" key="6">
    <source>
        <dbReference type="ARBA" id="ARBA00022806"/>
    </source>
</evidence>
<evidence type="ECO:0000256" key="1">
    <source>
        <dbReference type="ARBA" id="ARBA00004123"/>
    </source>
</evidence>
<dbReference type="Pfam" id="PF04851">
    <property type="entry name" value="ResIII"/>
    <property type="match status" value="1"/>
</dbReference>
<evidence type="ECO:0000256" key="14">
    <source>
        <dbReference type="ARBA" id="ARBA00048988"/>
    </source>
</evidence>
<dbReference type="GO" id="GO:0016787">
    <property type="term" value="F:hydrolase activity"/>
    <property type="evidence" value="ECO:0007669"/>
    <property type="project" value="UniProtKB-KW"/>
</dbReference>
<evidence type="ECO:0000256" key="3">
    <source>
        <dbReference type="ARBA" id="ARBA00022741"/>
    </source>
</evidence>